<dbReference type="EMBL" id="LHXS01000066">
    <property type="protein sequence ID" value="KXA96409.1"/>
    <property type="molecule type" value="Genomic_DNA"/>
</dbReference>
<evidence type="ECO:0000313" key="1">
    <source>
        <dbReference type="EMBL" id="KXA96409.1"/>
    </source>
</evidence>
<gene>
    <name evidence="1" type="ORF">AKJ38_03340</name>
</gene>
<comment type="caution">
    <text evidence="1">The sequence shown here is derived from an EMBL/GenBank/DDBJ whole genome shotgun (WGS) entry which is preliminary data.</text>
</comment>
<organism evidence="1 2">
    <name type="scientific">candidate division MSBL1 archaeon SCGC-AAA259I14</name>
    <dbReference type="NCBI Taxonomy" id="1698268"/>
    <lineage>
        <taxon>Archaea</taxon>
        <taxon>Methanobacteriati</taxon>
        <taxon>Methanobacteriota</taxon>
        <taxon>candidate division MSBL1</taxon>
    </lineage>
</organism>
<evidence type="ECO:0000313" key="2">
    <source>
        <dbReference type="Proteomes" id="UP000070414"/>
    </source>
</evidence>
<reference evidence="1 2" key="1">
    <citation type="journal article" date="2016" name="Sci. Rep.">
        <title>Metabolic traits of an uncultured archaeal lineage -MSBL1- from brine pools of the Red Sea.</title>
        <authorList>
            <person name="Mwirichia R."/>
            <person name="Alam I."/>
            <person name="Rashid M."/>
            <person name="Vinu M."/>
            <person name="Ba-Alawi W."/>
            <person name="Anthony Kamau A."/>
            <person name="Kamanda Ngugi D."/>
            <person name="Goker M."/>
            <person name="Klenk H.P."/>
            <person name="Bajic V."/>
            <person name="Stingl U."/>
        </authorList>
    </citation>
    <scope>NUCLEOTIDE SEQUENCE [LARGE SCALE GENOMIC DNA]</scope>
    <source>
        <strain evidence="1">SCGC-AAA259I14</strain>
    </source>
</reference>
<protein>
    <submittedName>
        <fullName evidence="1">Uncharacterized protein</fullName>
    </submittedName>
</protein>
<dbReference type="Proteomes" id="UP000070414">
    <property type="component" value="Unassembled WGS sequence"/>
</dbReference>
<proteinExistence type="predicted"/>
<keyword evidence="2" id="KW-1185">Reference proteome</keyword>
<accession>A0A133UQI1</accession>
<sequence length="181" mass="20992">MCVVKMQLLLITNGSSITAERKRKVRYYFKGNFGQIINLEKDFRGYIDVKLVVISESHGLVRGGEMIGSESGEKNYQPDKISSKLSNMISNYQLGFISLPKWIFLDIFKPSEEKDLTKRFSPDSIWGLFVSQTVLDLLNYKMIKEKNIVLITEPRKGVARYTNTIKKEFLRKIRETIDLRN</sequence>
<name>A0A133UQI1_9EURY</name>
<dbReference type="AlphaFoldDB" id="A0A133UQI1"/>